<dbReference type="InterPro" id="IPR004556">
    <property type="entry name" value="HemK-like"/>
</dbReference>
<evidence type="ECO:0000259" key="7">
    <source>
        <dbReference type="Pfam" id="PF17827"/>
    </source>
</evidence>
<dbReference type="Gene3D" id="1.10.8.10">
    <property type="entry name" value="DNA helicase RuvA subunit, C-terminal domain"/>
    <property type="match status" value="1"/>
</dbReference>
<feature type="binding site" evidence="4">
    <location>
        <begin position="212"/>
        <end position="215"/>
    </location>
    <ligand>
        <name>substrate</name>
    </ligand>
</feature>
<comment type="catalytic activity">
    <reaction evidence="4">
        <text>L-glutaminyl-[peptide chain release factor] + S-adenosyl-L-methionine = N(5)-methyl-L-glutaminyl-[peptide chain release factor] + S-adenosyl-L-homocysteine + H(+)</text>
        <dbReference type="Rhea" id="RHEA:42896"/>
        <dbReference type="Rhea" id="RHEA-COMP:10271"/>
        <dbReference type="Rhea" id="RHEA-COMP:10272"/>
        <dbReference type="ChEBI" id="CHEBI:15378"/>
        <dbReference type="ChEBI" id="CHEBI:30011"/>
        <dbReference type="ChEBI" id="CHEBI:57856"/>
        <dbReference type="ChEBI" id="CHEBI:59789"/>
        <dbReference type="ChEBI" id="CHEBI:61891"/>
        <dbReference type="EC" id="2.1.1.297"/>
    </reaction>
</comment>
<feature type="domain" description="Release factor glutamine methyltransferase N-terminal" evidence="7">
    <location>
        <begin position="30"/>
        <end position="93"/>
    </location>
</feature>
<keyword evidence="3 4" id="KW-0949">S-adenosyl-L-methionine</keyword>
<dbReference type="SUPFAM" id="SSF53335">
    <property type="entry name" value="S-adenosyl-L-methionine-dependent methyltransferases"/>
    <property type="match status" value="1"/>
</dbReference>
<accession>A0ABY7U6J7</accession>
<dbReference type="InterPro" id="IPR019874">
    <property type="entry name" value="RF_methyltr_PrmC"/>
</dbReference>
<dbReference type="InterPro" id="IPR029063">
    <property type="entry name" value="SAM-dependent_MTases_sf"/>
</dbReference>
<keyword evidence="9" id="KW-1185">Reference proteome</keyword>
<dbReference type="PROSITE" id="PS00092">
    <property type="entry name" value="N6_MTASE"/>
    <property type="match status" value="1"/>
</dbReference>
<evidence type="ECO:0000256" key="3">
    <source>
        <dbReference type="ARBA" id="ARBA00022691"/>
    </source>
</evidence>
<name>A0ABY7U6J7_9CORY</name>
<keyword evidence="1 4" id="KW-0489">Methyltransferase</keyword>
<dbReference type="Pfam" id="PF13649">
    <property type="entry name" value="Methyltransf_25"/>
    <property type="match status" value="1"/>
</dbReference>
<evidence type="ECO:0000256" key="2">
    <source>
        <dbReference type="ARBA" id="ARBA00022679"/>
    </source>
</evidence>
<dbReference type="EMBL" id="CP063189">
    <property type="protein sequence ID" value="WCZ32331.1"/>
    <property type="molecule type" value="Genomic_DNA"/>
</dbReference>
<dbReference type="GO" id="GO:0008168">
    <property type="term" value="F:methyltransferase activity"/>
    <property type="evidence" value="ECO:0007669"/>
    <property type="project" value="UniProtKB-KW"/>
</dbReference>
<dbReference type="NCBIfam" id="TIGR00536">
    <property type="entry name" value="hemK_fam"/>
    <property type="match status" value="1"/>
</dbReference>
<evidence type="ECO:0000256" key="1">
    <source>
        <dbReference type="ARBA" id="ARBA00022603"/>
    </source>
</evidence>
<feature type="binding site" evidence="4">
    <location>
        <position position="212"/>
    </location>
    <ligand>
        <name>S-adenosyl-L-methionine</name>
        <dbReference type="ChEBI" id="CHEBI:59789"/>
    </ligand>
</feature>
<dbReference type="Proteomes" id="UP001220064">
    <property type="component" value="Chromosome"/>
</dbReference>
<dbReference type="RefSeq" id="WP_022862474.1">
    <property type="nucleotide sequence ID" value="NZ_ATVG01000002.1"/>
</dbReference>
<evidence type="ECO:0000256" key="4">
    <source>
        <dbReference type="HAMAP-Rule" id="MF_02126"/>
    </source>
</evidence>
<feature type="domain" description="Methyltransferase" evidence="6">
    <location>
        <begin position="141"/>
        <end position="211"/>
    </location>
</feature>
<dbReference type="EC" id="2.1.1.297" evidence="4"/>
<dbReference type="InterPro" id="IPR040758">
    <property type="entry name" value="PrmC_N"/>
</dbReference>
<comment type="caution">
    <text evidence="4">Lacks conserved residue(s) required for the propagation of feature annotation.</text>
</comment>
<evidence type="ECO:0000313" key="9">
    <source>
        <dbReference type="Proteomes" id="UP001220064"/>
    </source>
</evidence>
<evidence type="ECO:0000313" key="8">
    <source>
        <dbReference type="EMBL" id="WCZ32331.1"/>
    </source>
</evidence>
<proteinExistence type="inferred from homology"/>
<dbReference type="InterPro" id="IPR002052">
    <property type="entry name" value="DNA_methylase_N6_adenine_CS"/>
</dbReference>
<comment type="function">
    <text evidence="4">Methylates the class 1 translation termination release factors RF1/PrfA and RF2/PrfB on the glutamine residue of the universally conserved GGQ motif.</text>
</comment>
<evidence type="ECO:0000259" key="6">
    <source>
        <dbReference type="Pfam" id="PF13649"/>
    </source>
</evidence>
<dbReference type="Pfam" id="PF17827">
    <property type="entry name" value="PrmC_N"/>
    <property type="match status" value="1"/>
</dbReference>
<protein>
    <recommendedName>
        <fullName evidence="4">Release factor glutamine methyltransferase</fullName>
        <shortName evidence="4">RF MTase</shortName>
        <ecNumber evidence="4">2.1.1.297</ecNumber>
    </recommendedName>
    <alternativeName>
        <fullName evidence="4">N5-glutamine methyltransferase PrmC</fullName>
    </alternativeName>
    <alternativeName>
        <fullName evidence="4">Protein-(glutamine-N5) MTase PrmC</fullName>
    </alternativeName>
    <alternativeName>
        <fullName evidence="4">Protein-glutamine N-methyltransferase PrmC</fullName>
    </alternativeName>
</protein>
<reference evidence="8 9" key="1">
    <citation type="submission" date="2020-10" db="EMBL/GenBank/DDBJ databases">
        <title>Complete genome sequence of Corynebacterium massiliense DSM 45435, type strain of Corynebacterium massiliense.</title>
        <authorList>
            <person name="Busche T."/>
            <person name="Kalinowski J."/>
            <person name="Ruckert C."/>
        </authorList>
    </citation>
    <scope>NUCLEOTIDE SEQUENCE [LARGE SCALE GENOMIC DNA]</scope>
    <source>
        <strain evidence="8 9">DSM 45435</strain>
    </source>
</reference>
<dbReference type="CDD" id="cd02440">
    <property type="entry name" value="AdoMet_MTases"/>
    <property type="match status" value="1"/>
</dbReference>
<dbReference type="Gene3D" id="3.40.50.150">
    <property type="entry name" value="Vaccinia Virus protein VP39"/>
    <property type="match status" value="1"/>
</dbReference>
<organism evidence="8 9">
    <name type="scientific">Corynebacterium massiliense DSM 45435</name>
    <dbReference type="NCBI Taxonomy" id="1121364"/>
    <lineage>
        <taxon>Bacteria</taxon>
        <taxon>Bacillati</taxon>
        <taxon>Actinomycetota</taxon>
        <taxon>Actinomycetes</taxon>
        <taxon>Mycobacteriales</taxon>
        <taxon>Corynebacteriaceae</taxon>
        <taxon>Corynebacterium</taxon>
    </lineage>
</organism>
<dbReference type="HAMAP" id="MF_02126">
    <property type="entry name" value="RF_methyltr_PrmC"/>
    <property type="match status" value="1"/>
</dbReference>
<dbReference type="PANTHER" id="PTHR18895:SF74">
    <property type="entry name" value="MTRF1L RELEASE FACTOR GLUTAMINE METHYLTRANSFERASE"/>
    <property type="match status" value="1"/>
</dbReference>
<feature type="region of interest" description="Disordered" evidence="5">
    <location>
        <begin position="1"/>
        <end position="23"/>
    </location>
</feature>
<evidence type="ECO:0000256" key="5">
    <source>
        <dbReference type="SAM" id="MobiDB-lite"/>
    </source>
</evidence>
<comment type="similarity">
    <text evidence="4">Belongs to the protein N5-glutamine methyltransferase family. PrmC subfamily.</text>
</comment>
<dbReference type="GO" id="GO:0032259">
    <property type="term" value="P:methylation"/>
    <property type="evidence" value="ECO:0007669"/>
    <property type="project" value="UniProtKB-KW"/>
</dbReference>
<dbReference type="PANTHER" id="PTHR18895">
    <property type="entry name" value="HEMK METHYLTRANSFERASE"/>
    <property type="match status" value="1"/>
</dbReference>
<dbReference type="InterPro" id="IPR050320">
    <property type="entry name" value="N5-glutamine_MTase"/>
</dbReference>
<feature type="binding site" evidence="4">
    <location>
        <position position="168"/>
    </location>
    <ligand>
        <name>S-adenosyl-L-methionine</name>
        <dbReference type="ChEBI" id="CHEBI:59789"/>
    </ligand>
</feature>
<sequence>MADADTAGESGAGERGGKAAAARPETLPAALRHAAAELQAVGVASPLYDARLIAAHLLGCAPLDTMFYDDVPEGFWAAVDRRLTREPLQHILGQAPFGPLDIAVGPGVFIPRPETESLADWGARQAQALAAGSDAAPAPVVVDLCSGSGAVAAYIAHAVPAARVLAVELSADALPYTRQNAEPHGVEVIHGDATDLMLLDTLHGQVDVVVANPPYVPESSDLPPEVYADPDMAVFSGADGMRLIRGMVPVIATLLRSGGYAAVEHDDTTSAAVRDCFAAGGQFTDIAPLADLTGVDRFVTARKLERRLGTDI</sequence>
<dbReference type="InterPro" id="IPR041698">
    <property type="entry name" value="Methyltransf_25"/>
</dbReference>
<gene>
    <name evidence="4 8" type="primary">prmC</name>
    <name evidence="8" type="ORF">CMASS_04405</name>
</gene>
<keyword evidence="2 4" id="KW-0808">Transferase</keyword>